<name>A0A150TI88_SORCE</name>
<reference evidence="1 2" key="1">
    <citation type="submission" date="2014-02" db="EMBL/GenBank/DDBJ databases">
        <title>The small core and large imbalanced accessory genome model reveals a collaborative survival strategy of Sorangium cellulosum strains in nature.</title>
        <authorList>
            <person name="Han K."/>
            <person name="Peng R."/>
            <person name="Blom J."/>
            <person name="Li Y.-Z."/>
        </authorList>
    </citation>
    <scope>NUCLEOTIDE SEQUENCE [LARGE SCALE GENOMIC DNA]</scope>
    <source>
        <strain evidence="1 2">So0007-03</strain>
    </source>
</reference>
<evidence type="ECO:0000313" key="2">
    <source>
        <dbReference type="Proteomes" id="UP000075502"/>
    </source>
</evidence>
<proteinExistence type="predicted"/>
<comment type="caution">
    <text evidence="1">The sequence shown here is derived from an EMBL/GenBank/DDBJ whole genome shotgun (WGS) entry which is preliminary data.</text>
</comment>
<gene>
    <name evidence="1" type="ORF">BE21_46950</name>
</gene>
<protein>
    <submittedName>
        <fullName evidence="1">Uncharacterized protein</fullName>
    </submittedName>
</protein>
<organism evidence="1 2">
    <name type="scientific">Sorangium cellulosum</name>
    <name type="common">Polyangium cellulosum</name>
    <dbReference type="NCBI Taxonomy" id="56"/>
    <lineage>
        <taxon>Bacteria</taxon>
        <taxon>Pseudomonadati</taxon>
        <taxon>Myxococcota</taxon>
        <taxon>Polyangia</taxon>
        <taxon>Polyangiales</taxon>
        <taxon>Polyangiaceae</taxon>
        <taxon>Sorangium</taxon>
    </lineage>
</organism>
<dbReference type="EMBL" id="JEME01002401">
    <property type="protein sequence ID" value="KYG04403.1"/>
    <property type="molecule type" value="Genomic_DNA"/>
</dbReference>
<sequence length="79" mass="8911">MLSQAQEHRPGAGDDVRSWPGFLLSALFALRSDEEAPPLSEQDEAWVVAEVEADFREALAAFGVRTDVHPRRFRRDFSP</sequence>
<evidence type="ECO:0000313" key="1">
    <source>
        <dbReference type="EMBL" id="KYG04403.1"/>
    </source>
</evidence>
<dbReference type="AlphaFoldDB" id="A0A150TI88"/>
<accession>A0A150TI88</accession>
<dbReference type="Proteomes" id="UP000075502">
    <property type="component" value="Unassembled WGS sequence"/>
</dbReference>